<dbReference type="SUPFAM" id="SSF56801">
    <property type="entry name" value="Acetyl-CoA synthetase-like"/>
    <property type="match status" value="1"/>
</dbReference>
<dbReference type="RefSeq" id="WP_200194229.1">
    <property type="nucleotide sequence ID" value="NZ_JAENHM010000044.1"/>
</dbReference>
<evidence type="ECO:0000259" key="2">
    <source>
        <dbReference type="Pfam" id="PF13193"/>
    </source>
</evidence>
<dbReference type="InterPro" id="IPR000873">
    <property type="entry name" value="AMP-dep_synth/lig_dom"/>
</dbReference>
<dbReference type="InterPro" id="IPR042099">
    <property type="entry name" value="ANL_N_sf"/>
</dbReference>
<dbReference type="Proteomes" id="UP000652760">
    <property type="component" value="Unassembled WGS sequence"/>
</dbReference>
<sequence>MNLFSLLDQAAGRFPERGAVFRGTDAVHSFAGLRSRALRIAAGLRASGRPGDRIAIASGNVPEYVELFFAVWAAGMVATPVNAKLHPRELVQILEDSAASTVFVSPKLAGGLEETLVGSPAASCRRIVIGGDGYAALAAGEEWDGPVDPDPQALAWLFYTSGTTGRSKGAMLSHRNLLAMTIAHLADVEAVDEDCSLLHAAPMSHGSGLYMAAYVGRGARQVVPASSAFEPAEFLDLCDHHPGCGAFLAPTMVQRLRLEAERTGRRPANLRSVVYGGGPMYVEELRRSLAAFGPVFVQIYGQGEAPMTITGLRRRDHAVDDDAVLGSVGFARSGVEVAVVDADGRPLPPGEVGEIVCRGDVVMAGYWNNAKATAEALRGGWLFTGDMGSFDARGYLTLRDRSKDVIISGGTNVYPREVEEVLLRHPDVAEVCVTGQPDPEWGEIVVAFIVAEAGRDISPAGLDDHCNASIARFKRPKRYLFVEGLPKNNYGKVVKRELRAQLAGGTQG</sequence>
<comment type="caution">
    <text evidence="3">The sequence shown here is derived from an EMBL/GenBank/DDBJ whole genome shotgun (WGS) entry which is preliminary data.</text>
</comment>
<name>A0ABS1F5V8_9PROT</name>
<dbReference type="InterPro" id="IPR050237">
    <property type="entry name" value="ATP-dep_AMP-bd_enzyme"/>
</dbReference>
<dbReference type="InterPro" id="IPR020845">
    <property type="entry name" value="AMP-binding_CS"/>
</dbReference>
<feature type="domain" description="AMP-binding enzyme C-terminal" evidence="2">
    <location>
        <begin position="417"/>
        <end position="492"/>
    </location>
</feature>
<dbReference type="EMBL" id="JAENHM010000044">
    <property type="protein sequence ID" value="MBK1838667.1"/>
    <property type="molecule type" value="Genomic_DNA"/>
</dbReference>
<organism evidence="3 4">
    <name type="scientific">Azospirillum endophyticum</name>
    <dbReference type="NCBI Taxonomy" id="2800326"/>
    <lineage>
        <taxon>Bacteria</taxon>
        <taxon>Pseudomonadati</taxon>
        <taxon>Pseudomonadota</taxon>
        <taxon>Alphaproteobacteria</taxon>
        <taxon>Rhodospirillales</taxon>
        <taxon>Azospirillaceae</taxon>
        <taxon>Azospirillum</taxon>
    </lineage>
</organism>
<evidence type="ECO:0000313" key="4">
    <source>
        <dbReference type="Proteomes" id="UP000652760"/>
    </source>
</evidence>
<accession>A0ABS1F5V8</accession>
<evidence type="ECO:0000259" key="1">
    <source>
        <dbReference type="Pfam" id="PF00501"/>
    </source>
</evidence>
<dbReference type="PANTHER" id="PTHR43767">
    <property type="entry name" value="LONG-CHAIN-FATTY-ACID--COA LIGASE"/>
    <property type="match status" value="1"/>
</dbReference>
<dbReference type="Gene3D" id="3.40.50.12780">
    <property type="entry name" value="N-terminal domain of ligase-like"/>
    <property type="match status" value="1"/>
</dbReference>
<dbReference type="Gene3D" id="3.30.300.30">
    <property type="match status" value="1"/>
</dbReference>
<dbReference type="PANTHER" id="PTHR43767:SF1">
    <property type="entry name" value="NONRIBOSOMAL PEPTIDE SYNTHASE PES1 (EUROFUNG)-RELATED"/>
    <property type="match status" value="1"/>
</dbReference>
<proteinExistence type="predicted"/>
<keyword evidence="4" id="KW-1185">Reference proteome</keyword>
<evidence type="ECO:0000313" key="3">
    <source>
        <dbReference type="EMBL" id="MBK1838667.1"/>
    </source>
</evidence>
<gene>
    <name evidence="3" type="ORF">JHL17_14705</name>
</gene>
<protein>
    <submittedName>
        <fullName evidence="3">AMP-binding protein</fullName>
    </submittedName>
</protein>
<dbReference type="Pfam" id="PF13193">
    <property type="entry name" value="AMP-binding_C"/>
    <property type="match status" value="1"/>
</dbReference>
<dbReference type="Pfam" id="PF00501">
    <property type="entry name" value="AMP-binding"/>
    <property type="match status" value="1"/>
</dbReference>
<dbReference type="InterPro" id="IPR045851">
    <property type="entry name" value="AMP-bd_C_sf"/>
</dbReference>
<dbReference type="InterPro" id="IPR025110">
    <property type="entry name" value="AMP-bd_C"/>
</dbReference>
<dbReference type="PROSITE" id="PS00455">
    <property type="entry name" value="AMP_BINDING"/>
    <property type="match status" value="1"/>
</dbReference>
<feature type="domain" description="AMP-dependent synthetase/ligase" evidence="1">
    <location>
        <begin position="8"/>
        <end position="367"/>
    </location>
</feature>
<reference evidence="4" key="1">
    <citation type="submission" date="2021-01" db="EMBL/GenBank/DDBJ databases">
        <title>Genome public.</title>
        <authorList>
            <person name="Liu C."/>
            <person name="Sun Q."/>
        </authorList>
    </citation>
    <scope>NUCLEOTIDE SEQUENCE [LARGE SCALE GENOMIC DNA]</scope>
    <source>
        <strain evidence="4">YIM B02556</strain>
    </source>
</reference>